<keyword evidence="2" id="KW-1003">Cell membrane</keyword>
<keyword evidence="8" id="KW-1185">Reference proteome</keyword>
<evidence type="ECO:0000313" key="8">
    <source>
        <dbReference type="Proteomes" id="UP000030889"/>
    </source>
</evidence>
<feature type="transmembrane region" description="Helical" evidence="6">
    <location>
        <begin position="358"/>
        <end position="382"/>
    </location>
</feature>
<protein>
    <submittedName>
        <fullName evidence="7">Major facilitator transporter</fullName>
    </submittedName>
</protein>
<proteinExistence type="predicted"/>
<reference evidence="7 8" key="1">
    <citation type="submission" date="2014-09" db="EMBL/GenBank/DDBJ databases">
        <title>Alistipes sp. 627, sp. nov., a novel member of the family Rikenellaceae isolated from human faeces.</title>
        <authorList>
            <person name="Shkoporov A.N."/>
            <person name="Chaplin A.V."/>
            <person name="Motuzova O.V."/>
            <person name="Kafarskaia L.I."/>
            <person name="Khokhlova E.V."/>
            <person name="Efimov B.A."/>
        </authorList>
    </citation>
    <scope>NUCLEOTIDE SEQUENCE [LARGE SCALE GENOMIC DNA]</scope>
    <source>
        <strain evidence="7 8">627</strain>
    </source>
</reference>
<feature type="transmembrane region" description="Helical" evidence="6">
    <location>
        <begin position="394"/>
        <end position="411"/>
    </location>
</feature>
<evidence type="ECO:0000256" key="3">
    <source>
        <dbReference type="ARBA" id="ARBA00022692"/>
    </source>
</evidence>
<dbReference type="Gene3D" id="1.20.1250.20">
    <property type="entry name" value="MFS general substrate transporter like domains"/>
    <property type="match status" value="2"/>
</dbReference>
<feature type="transmembrane region" description="Helical" evidence="6">
    <location>
        <begin position="12"/>
        <end position="32"/>
    </location>
</feature>
<dbReference type="InterPro" id="IPR036259">
    <property type="entry name" value="MFS_trans_sf"/>
</dbReference>
<dbReference type="RefSeq" id="WP_022063331.1">
    <property type="nucleotide sequence ID" value="NZ_JRGF01000011.1"/>
</dbReference>
<feature type="transmembrane region" description="Helical" evidence="6">
    <location>
        <begin position="52"/>
        <end position="70"/>
    </location>
</feature>
<dbReference type="SUPFAM" id="SSF103473">
    <property type="entry name" value="MFS general substrate transporter"/>
    <property type="match status" value="1"/>
</dbReference>
<evidence type="ECO:0000256" key="4">
    <source>
        <dbReference type="ARBA" id="ARBA00022989"/>
    </source>
</evidence>
<dbReference type="PANTHER" id="PTHR43702">
    <property type="entry name" value="L-FUCOSE-PROTON SYMPORTER"/>
    <property type="match status" value="1"/>
</dbReference>
<evidence type="ECO:0000256" key="6">
    <source>
        <dbReference type="SAM" id="Phobius"/>
    </source>
</evidence>
<feature type="transmembrane region" description="Helical" evidence="6">
    <location>
        <begin position="255"/>
        <end position="275"/>
    </location>
</feature>
<feature type="transmembrane region" description="Helical" evidence="6">
    <location>
        <begin position="287"/>
        <end position="311"/>
    </location>
</feature>
<feature type="transmembrane region" description="Helical" evidence="6">
    <location>
        <begin position="177"/>
        <end position="197"/>
    </location>
</feature>
<dbReference type="Proteomes" id="UP000030889">
    <property type="component" value="Unassembled WGS sequence"/>
</dbReference>
<gene>
    <name evidence="7" type="ORF">LG35_08655</name>
</gene>
<evidence type="ECO:0000256" key="2">
    <source>
        <dbReference type="ARBA" id="ARBA00022475"/>
    </source>
</evidence>
<dbReference type="EMBL" id="JRGF01000011">
    <property type="protein sequence ID" value="KHE41396.1"/>
    <property type="molecule type" value="Genomic_DNA"/>
</dbReference>
<feature type="transmembrane region" description="Helical" evidence="6">
    <location>
        <begin position="101"/>
        <end position="122"/>
    </location>
</feature>
<keyword evidence="3 6" id="KW-0812">Transmembrane</keyword>
<comment type="caution">
    <text evidence="7">The sequence shown here is derived from an EMBL/GenBank/DDBJ whole genome shotgun (WGS) entry which is preliminary data.</text>
</comment>
<organism evidence="7 8">
    <name type="scientific">Alistipes inops</name>
    <dbReference type="NCBI Taxonomy" id="1501391"/>
    <lineage>
        <taxon>Bacteria</taxon>
        <taxon>Pseudomonadati</taxon>
        <taxon>Bacteroidota</taxon>
        <taxon>Bacteroidia</taxon>
        <taxon>Bacteroidales</taxon>
        <taxon>Rikenellaceae</taxon>
        <taxon>Alistipes</taxon>
    </lineage>
</organism>
<accession>A0ABR4YHZ9</accession>
<feature type="transmembrane region" description="Helical" evidence="6">
    <location>
        <begin position="217"/>
        <end position="235"/>
    </location>
</feature>
<keyword evidence="4 6" id="KW-1133">Transmembrane helix</keyword>
<feature type="transmembrane region" description="Helical" evidence="6">
    <location>
        <begin position="142"/>
        <end position="162"/>
    </location>
</feature>
<dbReference type="PANTHER" id="PTHR43702:SF3">
    <property type="entry name" value="PROTEIN TSGA"/>
    <property type="match status" value="1"/>
</dbReference>
<comment type="subcellular location">
    <subcellularLocation>
        <location evidence="1">Cell inner membrane</location>
        <topology evidence="1">Multi-pass membrane protein</topology>
    </subcellularLocation>
</comment>
<feature type="transmembrane region" description="Helical" evidence="6">
    <location>
        <begin position="331"/>
        <end position="351"/>
    </location>
</feature>
<sequence length="427" mass="44908">MAKRDNNRALPIAVMFALFFIIAFVTGLQNPMGVIIKSQFAASNLQSQLGNLANFIAYAFMGIPAGMMLQRMGYKKTALTAIAVGFAGVCVMWFAGRAGSYGIYLAGAFVSGFSMCMLNTVVNPMLKSLGSNEKRGNQLIQFGTTFNSLGATLTPILVGYLMGNEASARSIASANPALYTAMGIFVLAFAVIAFTRIPEPYGTAAGGRGSGRFYTPLRFRHFSLGVAAIFLYVGIEVGIPNIANLYMTDALAMDSSAAGTIVGTYWLLMLAGRLTGGAIGGRVSGRAMLTFASALGLLFIGLFIALQGVAATVPLPVFRSDLSFGAEPVRISLLFLILCGLATSVMWGAIFSLATSGLGVYTAAASGIFMTMVCGGGIMPALQAWIADQSSYPISYALVAVGFAYLLFYALRGSRTEHDMPAGIPDK</sequence>
<dbReference type="Pfam" id="PF07690">
    <property type="entry name" value="MFS_1"/>
    <property type="match status" value="1"/>
</dbReference>
<name>A0ABR4YHZ9_9BACT</name>
<evidence type="ECO:0000313" key="7">
    <source>
        <dbReference type="EMBL" id="KHE41396.1"/>
    </source>
</evidence>
<evidence type="ECO:0000256" key="5">
    <source>
        <dbReference type="ARBA" id="ARBA00023136"/>
    </source>
</evidence>
<dbReference type="InterPro" id="IPR011701">
    <property type="entry name" value="MFS"/>
</dbReference>
<dbReference type="InterPro" id="IPR050375">
    <property type="entry name" value="MFS_TsgA-like"/>
</dbReference>
<evidence type="ECO:0000256" key="1">
    <source>
        <dbReference type="ARBA" id="ARBA00004429"/>
    </source>
</evidence>
<keyword evidence="5 6" id="KW-0472">Membrane</keyword>
<feature type="transmembrane region" description="Helical" evidence="6">
    <location>
        <begin position="77"/>
        <end position="95"/>
    </location>
</feature>